<sequence>MHENHLLQLLLGIIQWIDPPDAVSRAIESGKCESEMLDGCRALLSIATVTTPFVFDQLLKSIRPFGTLQLLSSLMGEVVKVLMTHNSDEETWSWQARDILLDSWTVLLI</sequence>
<keyword evidence="6" id="KW-0653">Protein transport</keyword>
<evidence type="ECO:0000256" key="7">
    <source>
        <dbReference type="ARBA" id="ARBA00023242"/>
    </source>
</evidence>
<dbReference type="InterPro" id="IPR044189">
    <property type="entry name" value="XPO4/7-like"/>
</dbReference>
<organism evidence="8 9">
    <name type="scientific">Citrullus colocynthis</name>
    <name type="common">colocynth</name>
    <dbReference type="NCBI Taxonomy" id="252529"/>
    <lineage>
        <taxon>Eukaryota</taxon>
        <taxon>Viridiplantae</taxon>
        <taxon>Streptophyta</taxon>
        <taxon>Embryophyta</taxon>
        <taxon>Tracheophyta</taxon>
        <taxon>Spermatophyta</taxon>
        <taxon>Magnoliopsida</taxon>
        <taxon>eudicotyledons</taxon>
        <taxon>Gunneridae</taxon>
        <taxon>Pentapetalae</taxon>
        <taxon>rosids</taxon>
        <taxon>fabids</taxon>
        <taxon>Cucurbitales</taxon>
        <taxon>Cucurbitaceae</taxon>
        <taxon>Benincaseae</taxon>
        <taxon>Citrullus</taxon>
    </lineage>
</organism>
<protein>
    <submittedName>
        <fullName evidence="8">Uncharacterized protein</fullName>
    </submittedName>
</protein>
<keyword evidence="9" id="KW-1185">Reference proteome</keyword>
<evidence type="ECO:0000256" key="5">
    <source>
        <dbReference type="ARBA" id="ARBA00022490"/>
    </source>
</evidence>
<evidence type="ECO:0000313" key="8">
    <source>
        <dbReference type="EMBL" id="CAK9329472.1"/>
    </source>
</evidence>
<dbReference type="EMBL" id="OZ021743">
    <property type="protein sequence ID" value="CAK9329472.1"/>
    <property type="molecule type" value="Genomic_DNA"/>
</dbReference>
<proteinExistence type="inferred from homology"/>
<comment type="similarity">
    <text evidence="3">Belongs to the exportin family.</text>
</comment>
<evidence type="ECO:0000256" key="6">
    <source>
        <dbReference type="ARBA" id="ARBA00022927"/>
    </source>
</evidence>
<dbReference type="Proteomes" id="UP001642487">
    <property type="component" value="Chromosome 9"/>
</dbReference>
<evidence type="ECO:0000256" key="2">
    <source>
        <dbReference type="ARBA" id="ARBA00004496"/>
    </source>
</evidence>
<gene>
    <name evidence="8" type="ORF">CITCOLO1_LOCUS21930</name>
</gene>
<evidence type="ECO:0000256" key="1">
    <source>
        <dbReference type="ARBA" id="ARBA00004123"/>
    </source>
</evidence>
<comment type="subcellular location">
    <subcellularLocation>
        <location evidence="2">Cytoplasm</location>
    </subcellularLocation>
    <subcellularLocation>
        <location evidence="1">Nucleus</location>
    </subcellularLocation>
</comment>
<accession>A0ABP0ZBN9</accession>
<evidence type="ECO:0000256" key="4">
    <source>
        <dbReference type="ARBA" id="ARBA00022448"/>
    </source>
</evidence>
<name>A0ABP0ZBN9_9ROSI</name>
<evidence type="ECO:0000256" key="3">
    <source>
        <dbReference type="ARBA" id="ARBA00009466"/>
    </source>
</evidence>
<feature type="non-terminal residue" evidence="8">
    <location>
        <position position="1"/>
    </location>
</feature>
<evidence type="ECO:0000313" key="9">
    <source>
        <dbReference type="Proteomes" id="UP001642487"/>
    </source>
</evidence>
<keyword evidence="7" id="KW-0539">Nucleus</keyword>
<dbReference type="PANTHER" id="PTHR12596:SF1">
    <property type="entry name" value="EXPORTIN-4"/>
    <property type="match status" value="1"/>
</dbReference>
<reference evidence="8 9" key="1">
    <citation type="submission" date="2024-03" db="EMBL/GenBank/DDBJ databases">
        <authorList>
            <person name="Gkanogiannis A."/>
            <person name="Becerra Lopez-Lavalle L."/>
        </authorList>
    </citation>
    <scope>NUCLEOTIDE SEQUENCE [LARGE SCALE GENOMIC DNA]</scope>
</reference>
<keyword evidence="4" id="KW-0813">Transport</keyword>
<dbReference type="PANTHER" id="PTHR12596">
    <property type="entry name" value="EXPORTIN 4,7-RELATED"/>
    <property type="match status" value="1"/>
</dbReference>
<keyword evidence="5" id="KW-0963">Cytoplasm</keyword>